<dbReference type="Gene3D" id="3.20.20.100">
    <property type="entry name" value="NADP-dependent oxidoreductase domain"/>
    <property type="match status" value="1"/>
</dbReference>
<dbReference type="PANTHER" id="PTHR43150">
    <property type="entry name" value="HYPERKINETIC, ISOFORM M"/>
    <property type="match status" value="1"/>
</dbReference>
<sequence length="320" mass="36294">MRYRKLENSGLKVSEVSLGSYLTFGERLNEEESARVIHKAFHLGINVFDTANVYQSGRAEQIVASALKSFPRNEYIVATKAYWPVGNGANSRGLSRKHITSQVEASLVRMKLDYIDIFYCHSFDTETPVEETLRTIENLIMQGKILYAGVSNWNKEQLEEAVKIADAHLWRRIIVHQCEYSLIKRDIEPEIIPYSKNNGISQIVFSPLAQGILTGKYNKLIPKNSRATNSNTNKFFNRLFTKGNLEKAAQFESVARELGLTLSQLAISWVLANKNVSSALVGASSTQQIEENTSSILEEIPEDVMRKIEYIFNRKTHLQD</sequence>
<feature type="domain" description="NADP-dependent oxidoreductase" evidence="4">
    <location>
        <begin position="17"/>
        <end position="309"/>
    </location>
</feature>
<dbReference type="Pfam" id="PF00248">
    <property type="entry name" value="Aldo_ket_red"/>
    <property type="match status" value="1"/>
</dbReference>
<evidence type="ECO:0000259" key="4">
    <source>
        <dbReference type="Pfam" id="PF00248"/>
    </source>
</evidence>
<evidence type="ECO:0000313" key="6">
    <source>
        <dbReference type="Proteomes" id="UP000234748"/>
    </source>
</evidence>
<dbReference type="PRINTS" id="PR01577">
    <property type="entry name" value="KCNABCHANNEL"/>
</dbReference>
<evidence type="ECO:0000256" key="2">
    <source>
        <dbReference type="ARBA" id="ARBA00022857"/>
    </source>
</evidence>
<dbReference type="InterPro" id="IPR023210">
    <property type="entry name" value="NADP_OxRdtase_dom"/>
</dbReference>
<dbReference type="OrthoDB" id="9773828at2"/>
<dbReference type="EMBL" id="PGUY01000052">
    <property type="protein sequence ID" value="PLT28775.1"/>
    <property type="molecule type" value="Genomic_DNA"/>
</dbReference>
<keyword evidence="2" id="KW-0521">NADP</keyword>
<dbReference type="GO" id="GO:0016491">
    <property type="term" value="F:oxidoreductase activity"/>
    <property type="evidence" value="ECO:0007669"/>
    <property type="project" value="UniProtKB-KW"/>
</dbReference>
<evidence type="ECO:0000256" key="3">
    <source>
        <dbReference type="ARBA" id="ARBA00023002"/>
    </source>
</evidence>
<name>A0A2N5M376_9BACI</name>
<dbReference type="FunFam" id="3.20.20.100:FF:000004">
    <property type="entry name" value="Oxidoreductase, aldo/keto reductase"/>
    <property type="match status" value="1"/>
</dbReference>
<dbReference type="CDD" id="cd19074">
    <property type="entry name" value="Aldo_ket_red_shaker-like"/>
    <property type="match status" value="1"/>
</dbReference>
<dbReference type="Proteomes" id="UP000234748">
    <property type="component" value="Unassembled WGS sequence"/>
</dbReference>
<proteinExistence type="inferred from homology"/>
<gene>
    <name evidence="5" type="ORF">CUU66_16910</name>
</gene>
<dbReference type="InterPro" id="IPR005399">
    <property type="entry name" value="K_chnl_volt-dep_bsu_KCNAB-rel"/>
</dbReference>
<accession>A0A2N5M376</accession>
<evidence type="ECO:0000313" key="5">
    <source>
        <dbReference type="EMBL" id="PLT28775.1"/>
    </source>
</evidence>
<dbReference type="SUPFAM" id="SSF51430">
    <property type="entry name" value="NAD(P)-linked oxidoreductase"/>
    <property type="match status" value="1"/>
</dbReference>
<dbReference type="RefSeq" id="WP_101644280.1">
    <property type="nucleotide sequence ID" value="NZ_PGUY01000052.1"/>
</dbReference>
<dbReference type="AlphaFoldDB" id="A0A2N5M376"/>
<comment type="caution">
    <text evidence="5">The sequence shown here is derived from an EMBL/GenBank/DDBJ whole genome shotgun (WGS) entry which is preliminary data.</text>
</comment>
<keyword evidence="6" id="KW-1185">Reference proteome</keyword>
<dbReference type="PANTHER" id="PTHR43150:SF2">
    <property type="entry name" value="HYPERKINETIC, ISOFORM M"/>
    <property type="match status" value="1"/>
</dbReference>
<organism evidence="5 6">
    <name type="scientific">Peribacillus deserti</name>
    <dbReference type="NCBI Taxonomy" id="673318"/>
    <lineage>
        <taxon>Bacteria</taxon>
        <taxon>Bacillati</taxon>
        <taxon>Bacillota</taxon>
        <taxon>Bacilli</taxon>
        <taxon>Bacillales</taxon>
        <taxon>Bacillaceae</taxon>
        <taxon>Peribacillus</taxon>
    </lineage>
</organism>
<protein>
    <submittedName>
        <fullName evidence="5">Aldo/keto reductase</fullName>
    </submittedName>
</protein>
<evidence type="ECO:0000256" key="1">
    <source>
        <dbReference type="ARBA" id="ARBA00006515"/>
    </source>
</evidence>
<dbReference type="InterPro" id="IPR036812">
    <property type="entry name" value="NAD(P)_OxRdtase_dom_sf"/>
</dbReference>
<keyword evidence="3" id="KW-0560">Oxidoreductase</keyword>
<reference evidence="5 6" key="1">
    <citation type="submission" date="2017-11" db="EMBL/GenBank/DDBJ databases">
        <title>Comparitive Functional Genomics of Dry Heat Resistant strains isolated from the Viking Spacecraft.</title>
        <authorList>
            <person name="Seuylemezian A."/>
            <person name="Cooper K."/>
            <person name="Vaishampayan P."/>
        </authorList>
    </citation>
    <scope>NUCLEOTIDE SEQUENCE [LARGE SCALE GENOMIC DNA]</scope>
    <source>
        <strain evidence="5 6">V1-29</strain>
    </source>
</reference>
<comment type="similarity">
    <text evidence="1">Belongs to the shaker potassium channel beta subunit family.</text>
</comment>
<dbReference type="GO" id="GO:0005829">
    <property type="term" value="C:cytosol"/>
    <property type="evidence" value="ECO:0007669"/>
    <property type="project" value="UniProtKB-ARBA"/>
</dbReference>